<comment type="caution">
    <text evidence="9">The sequence shown here is derived from an EMBL/GenBank/DDBJ whole genome shotgun (WGS) entry which is preliminary data.</text>
</comment>
<dbReference type="InterPro" id="IPR037278">
    <property type="entry name" value="ARFGAP/RecO"/>
</dbReference>
<dbReference type="AlphaFoldDB" id="A0A4Q0I6C3"/>
<dbReference type="NCBIfam" id="TIGR00613">
    <property type="entry name" value="reco"/>
    <property type="match status" value="1"/>
</dbReference>
<dbReference type="Gene3D" id="2.40.50.140">
    <property type="entry name" value="Nucleic acid-binding proteins"/>
    <property type="match status" value="1"/>
</dbReference>
<accession>A0A4Q0I6C3</accession>
<evidence type="ECO:0000259" key="8">
    <source>
        <dbReference type="Pfam" id="PF11967"/>
    </source>
</evidence>
<keyword evidence="5 7" id="KW-0234">DNA repair</keyword>
<sequence length="251" mass="28472">MSYLKTTGIVIKEVNTGEADRIVTIFSKNKGKISASAKGARRPKSHLVAGTQLLCYSEFVLFKGKDMYSVTSCDVIEPFYDIRSDLERLTYAAHMMEMVNDVIFENQPATRLLQLFLNSLYMLTKTDKSPLQIVRIFEFRLLSIIGYAPWVSGCTECGSTLFDSMYFSFLKCGFLCGGCLAKDKGAIRISEGAAKALNYIVYSKMNNLFSFEVSENVLDELGRVSRRYMRDRLEKNYNKLDFIKNINGVKC</sequence>
<organism evidence="9 10">
    <name type="scientific">Acetivibrio mesophilus</name>
    <dbReference type="NCBI Taxonomy" id="2487273"/>
    <lineage>
        <taxon>Bacteria</taxon>
        <taxon>Bacillati</taxon>
        <taxon>Bacillota</taxon>
        <taxon>Clostridia</taxon>
        <taxon>Eubacteriales</taxon>
        <taxon>Oscillospiraceae</taxon>
        <taxon>Acetivibrio</taxon>
    </lineage>
</organism>
<dbReference type="Gene3D" id="1.20.1440.120">
    <property type="entry name" value="Recombination protein O, C-terminal domain"/>
    <property type="match status" value="1"/>
</dbReference>
<dbReference type="EMBL" id="RLII01000003">
    <property type="protein sequence ID" value="RXE59901.1"/>
    <property type="molecule type" value="Genomic_DNA"/>
</dbReference>
<feature type="domain" description="DNA replication/recombination mediator RecO N-terminal" evidence="8">
    <location>
        <begin position="1"/>
        <end position="79"/>
    </location>
</feature>
<dbReference type="SUPFAM" id="SSF50249">
    <property type="entry name" value="Nucleic acid-binding proteins"/>
    <property type="match status" value="1"/>
</dbReference>
<dbReference type="InterPro" id="IPR012340">
    <property type="entry name" value="NA-bd_OB-fold"/>
</dbReference>
<dbReference type="Pfam" id="PF02565">
    <property type="entry name" value="RecO_C"/>
    <property type="match status" value="1"/>
</dbReference>
<dbReference type="RefSeq" id="WP_069193427.1">
    <property type="nucleotide sequence ID" value="NZ_RLII01000003.1"/>
</dbReference>
<dbReference type="InterPro" id="IPR022572">
    <property type="entry name" value="DNA_rep/recomb_RecO_N"/>
</dbReference>
<evidence type="ECO:0000256" key="7">
    <source>
        <dbReference type="HAMAP-Rule" id="MF_00201"/>
    </source>
</evidence>
<evidence type="ECO:0000256" key="5">
    <source>
        <dbReference type="ARBA" id="ARBA00023204"/>
    </source>
</evidence>
<evidence type="ECO:0000313" key="10">
    <source>
        <dbReference type="Proteomes" id="UP000289166"/>
    </source>
</evidence>
<evidence type="ECO:0000256" key="6">
    <source>
        <dbReference type="ARBA" id="ARBA00033409"/>
    </source>
</evidence>
<proteinExistence type="inferred from homology"/>
<gene>
    <name evidence="7 9" type="primary">recO</name>
    <name evidence="9" type="ORF">EFD62_03895</name>
</gene>
<dbReference type="Pfam" id="PF11967">
    <property type="entry name" value="RecO_N"/>
    <property type="match status" value="1"/>
</dbReference>
<name>A0A4Q0I6C3_9FIRM</name>
<evidence type="ECO:0000256" key="3">
    <source>
        <dbReference type="ARBA" id="ARBA00022763"/>
    </source>
</evidence>
<evidence type="ECO:0000313" key="9">
    <source>
        <dbReference type="EMBL" id="RXE59901.1"/>
    </source>
</evidence>
<keyword evidence="3 7" id="KW-0227">DNA damage</keyword>
<dbReference type="InterPro" id="IPR042242">
    <property type="entry name" value="RecO_C"/>
</dbReference>
<dbReference type="InterPro" id="IPR003717">
    <property type="entry name" value="RecO"/>
</dbReference>
<dbReference type="GO" id="GO:0043590">
    <property type="term" value="C:bacterial nucleoid"/>
    <property type="evidence" value="ECO:0007669"/>
    <property type="project" value="TreeGrafter"/>
</dbReference>
<dbReference type="OrthoDB" id="9797083at2"/>
<dbReference type="HAMAP" id="MF_00201">
    <property type="entry name" value="RecO"/>
    <property type="match status" value="1"/>
</dbReference>
<dbReference type="Proteomes" id="UP000289166">
    <property type="component" value="Unassembled WGS sequence"/>
</dbReference>
<keyword evidence="10" id="KW-1185">Reference proteome</keyword>
<dbReference type="SUPFAM" id="SSF57863">
    <property type="entry name" value="ArfGap/RecO-like zinc finger"/>
    <property type="match status" value="1"/>
</dbReference>
<evidence type="ECO:0000256" key="2">
    <source>
        <dbReference type="ARBA" id="ARBA00021310"/>
    </source>
</evidence>
<evidence type="ECO:0000256" key="4">
    <source>
        <dbReference type="ARBA" id="ARBA00023172"/>
    </source>
</evidence>
<reference evidence="10" key="1">
    <citation type="submission" date="2018-11" db="EMBL/GenBank/DDBJ databases">
        <title>Genome sequencing of a novel mesophilic and cellulolytic organism within the genus Hungateiclostridium.</title>
        <authorList>
            <person name="Rettenmaier R."/>
            <person name="Liebl W."/>
            <person name="Zverlov V."/>
        </authorList>
    </citation>
    <scope>NUCLEOTIDE SEQUENCE [LARGE SCALE GENOMIC DNA]</scope>
    <source>
        <strain evidence="10">N2K1</strain>
    </source>
</reference>
<dbReference type="PANTHER" id="PTHR33991">
    <property type="entry name" value="DNA REPAIR PROTEIN RECO"/>
    <property type="match status" value="1"/>
</dbReference>
<keyword evidence="4 7" id="KW-0233">DNA recombination</keyword>
<protein>
    <recommendedName>
        <fullName evidence="2 7">DNA repair protein RecO</fullName>
    </recommendedName>
    <alternativeName>
        <fullName evidence="6 7">Recombination protein O</fullName>
    </alternativeName>
</protein>
<dbReference type="PANTHER" id="PTHR33991:SF1">
    <property type="entry name" value="DNA REPAIR PROTEIN RECO"/>
    <property type="match status" value="1"/>
</dbReference>
<comment type="similarity">
    <text evidence="1 7">Belongs to the RecO family.</text>
</comment>
<dbReference type="GO" id="GO:0006302">
    <property type="term" value="P:double-strand break repair"/>
    <property type="evidence" value="ECO:0007669"/>
    <property type="project" value="TreeGrafter"/>
</dbReference>
<evidence type="ECO:0000256" key="1">
    <source>
        <dbReference type="ARBA" id="ARBA00007452"/>
    </source>
</evidence>
<dbReference type="GO" id="GO:0006310">
    <property type="term" value="P:DNA recombination"/>
    <property type="evidence" value="ECO:0007669"/>
    <property type="project" value="UniProtKB-UniRule"/>
</dbReference>
<comment type="function">
    <text evidence="7">Involved in DNA repair and RecF pathway recombination.</text>
</comment>